<name>A0A8S1X894_9CILI</name>
<dbReference type="EMBL" id="CAJJDO010000112">
    <property type="protein sequence ID" value="CAD8196266.1"/>
    <property type="molecule type" value="Genomic_DNA"/>
</dbReference>
<reference evidence="1" key="1">
    <citation type="submission" date="2021-01" db="EMBL/GenBank/DDBJ databases">
        <authorList>
            <consortium name="Genoscope - CEA"/>
            <person name="William W."/>
        </authorList>
    </citation>
    <scope>NUCLEOTIDE SEQUENCE</scope>
</reference>
<sequence>MSTQQIVKGKLEQHIIQIEKHLDSSFEKVCNYIDQILIMDSPISQLKTQKQEIFFPKIDEFHIIGYSEFVSNFVQEIKPLMKQRIQDKDQAQIQSEQNQQSLIKSLQLQELQEKEIKSSSQFSYQLIQDNSFQQFEYCYAISINKDCSFVAAGSDKQIKIFEFKQGMLKIKSNHK</sequence>
<dbReference type="AlphaFoldDB" id="A0A8S1X894"/>
<proteinExistence type="predicted"/>
<comment type="caution">
    <text evidence="1">The sequence shown here is derived from an EMBL/GenBank/DDBJ whole genome shotgun (WGS) entry which is preliminary data.</text>
</comment>
<evidence type="ECO:0000313" key="1">
    <source>
        <dbReference type="EMBL" id="CAD8196266.1"/>
    </source>
</evidence>
<accession>A0A8S1X894</accession>
<dbReference type="Proteomes" id="UP000689195">
    <property type="component" value="Unassembled WGS sequence"/>
</dbReference>
<organism evidence="1 2">
    <name type="scientific">Paramecium pentaurelia</name>
    <dbReference type="NCBI Taxonomy" id="43138"/>
    <lineage>
        <taxon>Eukaryota</taxon>
        <taxon>Sar</taxon>
        <taxon>Alveolata</taxon>
        <taxon>Ciliophora</taxon>
        <taxon>Intramacronucleata</taxon>
        <taxon>Oligohymenophorea</taxon>
        <taxon>Peniculida</taxon>
        <taxon>Parameciidae</taxon>
        <taxon>Paramecium</taxon>
    </lineage>
</organism>
<dbReference type="OrthoDB" id="10538574at2759"/>
<keyword evidence="2" id="KW-1185">Reference proteome</keyword>
<protein>
    <submittedName>
        <fullName evidence="1">Uncharacterized protein</fullName>
    </submittedName>
</protein>
<gene>
    <name evidence="1" type="ORF">PPENT_87.1.T1120041</name>
</gene>
<evidence type="ECO:0000313" key="2">
    <source>
        <dbReference type="Proteomes" id="UP000689195"/>
    </source>
</evidence>